<evidence type="ECO:0000313" key="2">
    <source>
        <dbReference type="EMBL" id="RSY88890.1"/>
    </source>
</evidence>
<sequence>MDRLSRRALIALATAAPAVALADPTRTPHRLNVGDRLARFGLLRPGRRSYLRSQSKGGRHVAIDIWQREVRFERIDGVDRLRIVQHWDGTGKDPSLVERDSLFEVGTFRPLTHVRTTRAGGKAVVEGFAFGPKALTGMRDLPDNSQAAVDVPFPEPMYNFETDMEMLQTLPLARGYAVSIPFFHPVAGAPARYLWRVAAEEALAGPDGRGIDCWVVETDYNRPQSPPARFWLAKGTQQLIRQEARGPDGVIHLKTLLL</sequence>
<accession>A0A430G7N4</accession>
<keyword evidence="1" id="KW-0732">Signal</keyword>
<dbReference type="Pfam" id="PF11306">
    <property type="entry name" value="DUF3108"/>
    <property type="match status" value="1"/>
</dbReference>
<name>A0A430G7N4_9SPHN</name>
<dbReference type="AlphaFoldDB" id="A0A430G7N4"/>
<protein>
    <recommendedName>
        <fullName evidence="4">DUF3108 domain-containing protein</fullName>
    </recommendedName>
</protein>
<dbReference type="InterPro" id="IPR021457">
    <property type="entry name" value="DUF3108"/>
</dbReference>
<gene>
    <name evidence="2" type="ORF">DAH66_04540</name>
</gene>
<dbReference type="Proteomes" id="UP000287746">
    <property type="component" value="Unassembled WGS sequence"/>
</dbReference>
<proteinExistence type="predicted"/>
<evidence type="ECO:0008006" key="4">
    <source>
        <dbReference type="Google" id="ProtNLM"/>
    </source>
</evidence>
<evidence type="ECO:0000256" key="1">
    <source>
        <dbReference type="SAM" id="SignalP"/>
    </source>
</evidence>
<comment type="caution">
    <text evidence="2">The sequence shown here is derived from an EMBL/GenBank/DDBJ whole genome shotgun (WGS) entry which is preliminary data.</text>
</comment>
<dbReference type="EMBL" id="QQYZ01000003">
    <property type="protein sequence ID" value="RSY88890.1"/>
    <property type="molecule type" value="Genomic_DNA"/>
</dbReference>
<evidence type="ECO:0000313" key="3">
    <source>
        <dbReference type="Proteomes" id="UP000287746"/>
    </source>
</evidence>
<organism evidence="2 3">
    <name type="scientific">Sphingomonas koreensis</name>
    <dbReference type="NCBI Taxonomy" id="93064"/>
    <lineage>
        <taxon>Bacteria</taxon>
        <taxon>Pseudomonadati</taxon>
        <taxon>Pseudomonadota</taxon>
        <taxon>Alphaproteobacteria</taxon>
        <taxon>Sphingomonadales</taxon>
        <taxon>Sphingomonadaceae</taxon>
        <taxon>Sphingomonas</taxon>
    </lineage>
</organism>
<feature type="signal peptide" evidence="1">
    <location>
        <begin position="1"/>
        <end position="22"/>
    </location>
</feature>
<reference evidence="2 3" key="1">
    <citation type="submission" date="2018-07" db="EMBL/GenBank/DDBJ databases">
        <title>Genomic and Epidemiologic Investigation of an Indolent Hospital Outbreak.</title>
        <authorList>
            <person name="Johnson R.C."/>
            <person name="Deming C."/>
            <person name="Conlan S."/>
            <person name="Zellmer C.J."/>
            <person name="Michelin A.V."/>
            <person name="Lee-Lin S."/>
            <person name="Thomas P.J."/>
            <person name="Park M."/>
            <person name="Weingarten R.A."/>
            <person name="Less J."/>
            <person name="Dekker J.P."/>
            <person name="Frank K.M."/>
            <person name="Musser K.A."/>
            <person name="Mcquiston J.R."/>
            <person name="Henderson D.K."/>
            <person name="Lau A.F."/>
            <person name="Palmore T.N."/>
            <person name="Segre J.A."/>
        </authorList>
    </citation>
    <scope>NUCLEOTIDE SEQUENCE [LARGE SCALE GENOMIC DNA]</scope>
    <source>
        <strain evidence="2 3">SK-CDC1_0717</strain>
    </source>
</reference>
<feature type="chain" id="PRO_5019207558" description="DUF3108 domain-containing protein" evidence="1">
    <location>
        <begin position="23"/>
        <end position="258"/>
    </location>
</feature>